<dbReference type="AlphaFoldDB" id="A0A6A6X963"/>
<comment type="subcellular location">
    <subcellularLocation>
        <location evidence="3">Nucleus</location>
        <location evidence="3">PML body</location>
    </subcellularLocation>
</comment>
<evidence type="ECO:0000256" key="7">
    <source>
        <dbReference type="ARBA" id="ARBA00022801"/>
    </source>
</evidence>
<evidence type="ECO:0000256" key="6">
    <source>
        <dbReference type="ARBA" id="ARBA00022763"/>
    </source>
</evidence>
<sequence>YTPIPQPFHTFLNGQWRPSPLPISPSPLLATESLHSLHLITWNIDFMASYPRARMSAALTHLSSVLTTIPSTSAIVIFLQEMQESESGTPDSEKHANDLTQLQTADWVRDLFHMTDVDTGNWDGASYGTVALVDRRLQIEQVSRLPFVSEFKRDALVVDVRLSAGEATGSIFRLCNVHLDSMSGTMRPIQWKGLADLAQPRPDEGTNSRVVAGIVAGDCNANQRRDRSEPQDNGFRDAYLELGGVEDDGEGVTWGVQSVKSRFGPKRLDKIVFWGDLHVSSLERVGVDVKVEEERVVKELEKLGELPFATDHFGLMGVF</sequence>
<dbReference type="GO" id="GO:0070260">
    <property type="term" value="F:5'-tyrosyl-DNA phosphodiesterase activity"/>
    <property type="evidence" value="ECO:0007669"/>
    <property type="project" value="TreeGrafter"/>
</dbReference>
<accession>A0A6A6X963</accession>
<evidence type="ECO:0000313" key="12">
    <source>
        <dbReference type="EMBL" id="KAF2792888.1"/>
    </source>
</evidence>
<evidence type="ECO:0000256" key="1">
    <source>
        <dbReference type="ARBA" id="ARBA00001936"/>
    </source>
</evidence>
<evidence type="ECO:0000256" key="9">
    <source>
        <dbReference type="ARBA" id="ARBA00023204"/>
    </source>
</evidence>
<dbReference type="Pfam" id="PF03372">
    <property type="entry name" value="Exo_endo_phos"/>
    <property type="match status" value="1"/>
</dbReference>
<feature type="non-terminal residue" evidence="12">
    <location>
        <position position="319"/>
    </location>
</feature>
<gene>
    <name evidence="12" type="ORF">K505DRAFT_226068</name>
</gene>
<dbReference type="InterPro" id="IPR051547">
    <property type="entry name" value="TDP2-like"/>
</dbReference>
<evidence type="ECO:0000256" key="8">
    <source>
        <dbReference type="ARBA" id="ARBA00022842"/>
    </source>
</evidence>
<dbReference type="GO" id="GO:0046872">
    <property type="term" value="F:metal ion binding"/>
    <property type="evidence" value="ECO:0007669"/>
    <property type="project" value="UniProtKB-KW"/>
</dbReference>
<evidence type="ECO:0000256" key="3">
    <source>
        <dbReference type="ARBA" id="ARBA00004322"/>
    </source>
</evidence>
<dbReference type="GO" id="GO:0004518">
    <property type="term" value="F:nuclease activity"/>
    <property type="evidence" value="ECO:0007669"/>
    <property type="project" value="UniProtKB-KW"/>
</dbReference>
<keyword evidence="6" id="KW-0227">DNA damage</keyword>
<evidence type="ECO:0000259" key="11">
    <source>
        <dbReference type="Pfam" id="PF03372"/>
    </source>
</evidence>
<evidence type="ECO:0000256" key="4">
    <source>
        <dbReference type="ARBA" id="ARBA00022722"/>
    </source>
</evidence>
<dbReference type="InterPro" id="IPR005135">
    <property type="entry name" value="Endo/exonuclease/phosphatase"/>
</dbReference>
<feature type="domain" description="Endonuclease/exonuclease/phosphatase" evidence="11">
    <location>
        <begin position="40"/>
        <end position="286"/>
    </location>
</feature>
<evidence type="ECO:0000256" key="2">
    <source>
        <dbReference type="ARBA" id="ARBA00001946"/>
    </source>
</evidence>
<dbReference type="GO" id="GO:0005737">
    <property type="term" value="C:cytoplasm"/>
    <property type="evidence" value="ECO:0007669"/>
    <property type="project" value="TreeGrafter"/>
</dbReference>
<dbReference type="Proteomes" id="UP000799757">
    <property type="component" value="Unassembled WGS sequence"/>
</dbReference>
<dbReference type="SUPFAM" id="SSF56219">
    <property type="entry name" value="DNase I-like"/>
    <property type="match status" value="1"/>
</dbReference>
<proteinExistence type="predicted"/>
<dbReference type="PANTHER" id="PTHR15822">
    <property type="entry name" value="TRAF AND TNF RECEPTOR-ASSOCIATED PROTEIN"/>
    <property type="match status" value="1"/>
</dbReference>
<keyword evidence="7" id="KW-0378">Hydrolase</keyword>
<keyword evidence="5" id="KW-0479">Metal-binding</keyword>
<dbReference type="PANTHER" id="PTHR15822:SF4">
    <property type="entry name" value="TYROSYL-DNA PHOSPHODIESTERASE 2"/>
    <property type="match status" value="1"/>
</dbReference>
<dbReference type="Gene3D" id="3.60.10.10">
    <property type="entry name" value="Endonuclease/exonuclease/phosphatase"/>
    <property type="match status" value="1"/>
</dbReference>
<keyword evidence="13" id="KW-1185">Reference proteome</keyword>
<dbReference type="EMBL" id="MU001951">
    <property type="protein sequence ID" value="KAF2792888.1"/>
    <property type="molecule type" value="Genomic_DNA"/>
</dbReference>
<keyword evidence="9" id="KW-0234">DNA repair</keyword>
<evidence type="ECO:0000256" key="5">
    <source>
        <dbReference type="ARBA" id="ARBA00022723"/>
    </source>
</evidence>
<organism evidence="12 13">
    <name type="scientific">Melanomma pulvis-pyrius CBS 109.77</name>
    <dbReference type="NCBI Taxonomy" id="1314802"/>
    <lineage>
        <taxon>Eukaryota</taxon>
        <taxon>Fungi</taxon>
        <taxon>Dikarya</taxon>
        <taxon>Ascomycota</taxon>
        <taxon>Pezizomycotina</taxon>
        <taxon>Dothideomycetes</taxon>
        <taxon>Pleosporomycetidae</taxon>
        <taxon>Pleosporales</taxon>
        <taxon>Melanommataceae</taxon>
        <taxon>Melanomma</taxon>
    </lineage>
</organism>
<keyword evidence="4" id="KW-0540">Nuclease</keyword>
<protein>
    <recommendedName>
        <fullName evidence="11">Endonuclease/exonuclease/phosphatase domain-containing protein</fullName>
    </recommendedName>
</protein>
<keyword evidence="8" id="KW-0460">Magnesium</keyword>
<evidence type="ECO:0000313" key="13">
    <source>
        <dbReference type="Proteomes" id="UP000799757"/>
    </source>
</evidence>
<dbReference type="OrthoDB" id="9975959at2759"/>
<comment type="cofactor">
    <cofactor evidence="1">
        <name>Mn(2+)</name>
        <dbReference type="ChEBI" id="CHEBI:29035"/>
    </cofactor>
</comment>
<keyword evidence="10" id="KW-0539">Nucleus</keyword>
<evidence type="ECO:0000256" key="10">
    <source>
        <dbReference type="ARBA" id="ARBA00023242"/>
    </source>
</evidence>
<comment type="cofactor">
    <cofactor evidence="2">
        <name>Mg(2+)</name>
        <dbReference type="ChEBI" id="CHEBI:18420"/>
    </cofactor>
</comment>
<reference evidence="12" key="1">
    <citation type="journal article" date="2020" name="Stud. Mycol.">
        <title>101 Dothideomycetes genomes: a test case for predicting lifestyles and emergence of pathogens.</title>
        <authorList>
            <person name="Haridas S."/>
            <person name="Albert R."/>
            <person name="Binder M."/>
            <person name="Bloem J."/>
            <person name="Labutti K."/>
            <person name="Salamov A."/>
            <person name="Andreopoulos B."/>
            <person name="Baker S."/>
            <person name="Barry K."/>
            <person name="Bills G."/>
            <person name="Bluhm B."/>
            <person name="Cannon C."/>
            <person name="Castanera R."/>
            <person name="Culley D."/>
            <person name="Daum C."/>
            <person name="Ezra D."/>
            <person name="Gonzalez J."/>
            <person name="Henrissat B."/>
            <person name="Kuo A."/>
            <person name="Liang C."/>
            <person name="Lipzen A."/>
            <person name="Lutzoni F."/>
            <person name="Magnuson J."/>
            <person name="Mondo S."/>
            <person name="Nolan M."/>
            <person name="Ohm R."/>
            <person name="Pangilinan J."/>
            <person name="Park H.-J."/>
            <person name="Ramirez L."/>
            <person name="Alfaro M."/>
            <person name="Sun H."/>
            <person name="Tritt A."/>
            <person name="Yoshinaga Y."/>
            <person name="Zwiers L.-H."/>
            <person name="Turgeon B."/>
            <person name="Goodwin S."/>
            <person name="Spatafora J."/>
            <person name="Crous P."/>
            <person name="Grigoriev I."/>
        </authorList>
    </citation>
    <scope>NUCLEOTIDE SEQUENCE</scope>
    <source>
        <strain evidence="12">CBS 109.77</strain>
    </source>
</reference>
<feature type="non-terminal residue" evidence="12">
    <location>
        <position position="1"/>
    </location>
</feature>
<name>A0A6A6X963_9PLEO</name>
<dbReference type="GO" id="GO:0006302">
    <property type="term" value="P:double-strand break repair"/>
    <property type="evidence" value="ECO:0007669"/>
    <property type="project" value="TreeGrafter"/>
</dbReference>
<dbReference type="InterPro" id="IPR036691">
    <property type="entry name" value="Endo/exonu/phosph_ase_sf"/>
</dbReference>
<dbReference type="GO" id="GO:0003697">
    <property type="term" value="F:single-stranded DNA binding"/>
    <property type="evidence" value="ECO:0007669"/>
    <property type="project" value="TreeGrafter"/>
</dbReference>